<dbReference type="RefSeq" id="WP_041954556.1">
    <property type="nucleotide sequence ID" value="NZ_CP009761.1"/>
</dbReference>
<dbReference type="Proteomes" id="UP000031386">
    <property type="component" value="Chromosome"/>
</dbReference>
<gene>
    <name evidence="2" type="ORF">NW74_06475</name>
</gene>
<keyword evidence="3" id="KW-1185">Reference proteome</keyword>
<dbReference type="GO" id="GO:0016226">
    <property type="term" value="P:iron-sulfur cluster assembly"/>
    <property type="evidence" value="ECO:0007669"/>
    <property type="project" value="InterPro"/>
</dbReference>
<dbReference type="OrthoDB" id="9803529at2"/>
<dbReference type="PANTHER" id="PTHR43575:SF1">
    <property type="entry name" value="PROTEIN ABCI7, CHLOROPLASTIC"/>
    <property type="match status" value="1"/>
</dbReference>
<dbReference type="InterPro" id="IPR037284">
    <property type="entry name" value="SUF_FeS_clus_asmbl_SufBD_sf"/>
</dbReference>
<dbReference type="PANTHER" id="PTHR43575">
    <property type="entry name" value="PROTEIN ABCI7, CHLOROPLASTIC"/>
    <property type="match status" value="1"/>
</dbReference>
<organism evidence="2 3">
    <name type="scientific">Parvimonas micra</name>
    <dbReference type="NCBI Taxonomy" id="33033"/>
    <lineage>
        <taxon>Bacteria</taxon>
        <taxon>Bacillati</taxon>
        <taxon>Bacillota</taxon>
        <taxon>Tissierellia</taxon>
        <taxon>Tissierellales</taxon>
        <taxon>Peptoniphilaceae</taxon>
        <taxon>Parvimonas</taxon>
    </lineage>
</organism>
<evidence type="ECO:0000313" key="3">
    <source>
        <dbReference type="Proteomes" id="UP000031386"/>
    </source>
</evidence>
<dbReference type="STRING" id="33033.NW74_06475"/>
<dbReference type="AlphaFoldDB" id="A0A0B4S2X7"/>
<dbReference type="Pfam" id="PF01458">
    <property type="entry name" value="SUFBD_core"/>
    <property type="match status" value="1"/>
</dbReference>
<feature type="domain" description="SUF system FeS cluster assembly SufBD core" evidence="1">
    <location>
        <begin position="85"/>
        <end position="313"/>
    </location>
</feature>
<reference evidence="2 3" key="1">
    <citation type="submission" date="2014-10" db="EMBL/GenBank/DDBJ databases">
        <title>Complete genome sequence of Parvimonas micra KCOM 1535 (= ChDC B708).</title>
        <authorList>
            <person name="Kook J.-K."/>
            <person name="Park S.-N."/>
            <person name="Lim Y.K."/>
            <person name="Roh H."/>
        </authorList>
    </citation>
    <scope>NUCLEOTIDE SEQUENCE [LARGE SCALE GENOMIC DNA]</scope>
    <source>
        <strain evidence="3">KCOM 1535 / ChDC B708</strain>
    </source>
</reference>
<sequence length="343" mass="39161">MRGNFIPSNTWNATRVNNTEVLLPNLNPKEYSLIKDENKNLNFSYEKFSFSSEITEKLKEFTNLKMDFVSTKENSLNQVVSLELNEENNQLVDIIKIRAEKNSTLNLTLDYFSKETVKGFRHSIIEVEAEENSDVKIYISQRFSLDVLSIQSVYYKVKENANVEFVQVDLGGRENYVSYIGDLVDNNSNVNVNSIYFGKNEQKLDFNYVATQRGRATNYDLAIKGALADRAQKTCRVTIDFKRGSSTSKGSEQEYVTLLSDDIRNVAVPILLCTEDDVEGIHAASAGKIDENILFYIMSRGFTESEAKRLILESKFAETIDLIDNEEIRKRVYTTLSKKLSEV</sequence>
<accession>A0A0B4S2X7</accession>
<dbReference type="InterPro" id="IPR055346">
    <property type="entry name" value="Fe-S_cluster_assembly_SufBD"/>
</dbReference>
<dbReference type="EMBL" id="CP009761">
    <property type="protein sequence ID" value="AIZ36996.1"/>
    <property type="molecule type" value="Genomic_DNA"/>
</dbReference>
<dbReference type="InterPro" id="IPR000825">
    <property type="entry name" value="SUF_FeS_clus_asmbl_SufBD_core"/>
</dbReference>
<protein>
    <submittedName>
        <fullName evidence="2">Fe-S cluster assembly protein SufD</fullName>
    </submittedName>
</protein>
<dbReference type="KEGG" id="pmic:NW74_06475"/>
<name>A0A0B4S2X7_9FIRM</name>
<dbReference type="SUPFAM" id="SSF101960">
    <property type="entry name" value="Stabilizer of iron transporter SufD"/>
    <property type="match status" value="1"/>
</dbReference>
<proteinExistence type="predicted"/>
<evidence type="ECO:0000259" key="1">
    <source>
        <dbReference type="Pfam" id="PF01458"/>
    </source>
</evidence>
<evidence type="ECO:0000313" key="2">
    <source>
        <dbReference type="EMBL" id="AIZ36996.1"/>
    </source>
</evidence>